<accession>A0A1T2YN62</accession>
<reference evidence="1 2" key="1">
    <citation type="submission" date="2017-08" db="EMBL/GenBank/DDBJ databases">
        <authorList>
            <person name="de Groot N.N."/>
        </authorList>
    </citation>
    <scope>NUCLEOTIDE SEQUENCE [LARGE SCALE GENOMIC DNA]</scope>
    <source>
        <strain evidence="1 2">PfR 37</strain>
    </source>
</reference>
<gene>
    <name evidence="1" type="ORF">CIB54_06935</name>
</gene>
<comment type="caution">
    <text evidence="1">The sequence shown here is derived from an EMBL/GenBank/DDBJ whole genome shotgun (WGS) entry which is preliminary data.</text>
</comment>
<name>A0A1T2YN62_PSEFL</name>
<dbReference type="RefSeq" id="WP_065869382.1">
    <property type="nucleotide sequence ID" value="NZ_KZ477989.1"/>
</dbReference>
<sequence length="122" mass="13602">MKRDWDVIRDVLIEVEALSFSDRDHFGYELSYAQQDEDTSEAEHALLLWEGGFISGIDAGSMDGPAIIGPKLTWEGHELLETIRSQAVWERIKSTAKSKGIELTLESVKLIGKSALAWVLAN</sequence>
<evidence type="ECO:0000313" key="1">
    <source>
        <dbReference type="EMBL" id="PKH24091.1"/>
    </source>
</evidence>
<proteinExistence type="predicted"/>
<evidence type="ECO:0000313" key="2">
    <source>
        <dbReference type="Proteomes" id="UP000233564"/>
    </source>
</evidence>
<dbReference type="EMBL" id="NVXX01000009">
    <property type="protein sequence ID" value="PKH24091.1"/>
    <property type="molecule type" value="Genomic_DNA"/>
</dbReference>
<dbReference type="Pfam" id="PF10711">
    <property type="entry name" value="DUF2513"/>
    <property type="match status" value="1"/>
</dbReference>
<dbReference type="InterPro" id="IPR019650">
    <property type="entry name" value="DUF2513"/>
</dbReference>
<protein>
    <submittedName>
        <fullName evidence="1">DUF2513 domain-containing protein</fullName>
    </submittedName>
</protein>
<dbReference type="Proteomes" id="UP000233564">
    <property type="component" value="Unassembled WGS sequence"/>
</dbReference>
<organism evidence="1 2">
    <name type="scientific">Pseudomonas fluorescens</name>
    <dbReference type="NCBI Taxonomy" id="294"/>
    <lineage>
        <taxon>Bacteria</taxon>
        <taxon>Pseudomonadati</taxon>
        <taxon>Pseudomonadota</taxon>
        <taxon>Gammaproteobacteria</taxon>
        <taxon>Pseudomonadales</taxon>
        <taxon>Pseudomonadaceae</taxon>
        <taxon>Pseudomonas</taxon>
    </lineage>
</organism>
<dbReference type="AlphaFoldDB" id="A0A1T2YN62"/>